<reference evidence="9" key="1">
    <citation type="submission" date="2022-11" db="EMBL/GenBank/DDBJ databases">
        <authorList>
            <person name="Kikuchi T."/>
        </authorList>
    </citation>
    <scope>NUCLEOTIDE SEQUENCE</scope>
    <source>
        <strain evidence="9">PS1010</strain>
    </source>
</reference>
<protein>
    <recommendedName>
        <fullName evidence="8">SURP motif domain-containing protein</fullName>
    </recommendedName>
</protein>
<evidence type="ECO:0000259" key="8">
    <source>
        <dbReference type="PROSITE" id="PS50128"/>
    </source>
</evidence>
<feature type="region of interest" description="Disordered" evidence="7">
    <location>
        <begin position="110"/>
        <end position="159"/>
    </location>
</feature>
<feature type="compositionally biased region" description="Acidic residues" evidence="7">
    <location>
        <begin position="141"/>
        <end position="154"/>
    </location>
</feature>
<sequence length="742" mass="85926">MDNWNRRNKSGRANSDKNEYDDLLVFGYSSRIFPVDNQSDFISEERHMVQCLGDPSNRVDRYDCRLLLSSVDNLVGKNEDNEEICPTEAMEEDMCDEERYMDMYKDIKEQKEREEEEEKRRQSTSKASIGFDYGTNTVKEENEEESDSEDEPFEPPEGMKFPVGLFLPPNMKLHHIIERTASFVVANGAQMEIVIKAKQRNNLEQFGFLDFDHQLYPFYKYIQKLIREKKYVPGVKKIKKKSPEKPKSSALAAIAKNHASDSEESDSDSDFELHPSLLSKNQPTSEKPKIGPNLKPNPKPKPEPPVITKDISQRNDVYASLFKNIAHVTREIQGVQEIKTGGESKKQTSDNSDGRQDDPEYREWFEKFYHYPCPWIGPKPMLPPTPDVEPVVNSYAEYVARKGVDFEKSLAARPDLQLHFMDPKSPYYSYYHHRVRMFQWQMTQEYNNFKKNNTSSTAPAPESQKTIAPSLLDLSIPPPNFNNKNQEKEKEIKVEPEEQVGLNRKQRRRLLEVNRVGTVAEPGVIDPIAIRNIVKTEDVQKSEELIGKIQPFSVAKSEEKSLPTSILEIDVAPSTSVAFDPDVGDIVSPVKKETESKNEFDPPAPPSIPNNTQLDRKEKARIFMEKLLQEKRLRKLKEEEEERKKIEMNSTKNDVVVGAVKVKTIDDIINSRISSLLSESGFEEEKEKSKQEVAESEKKRKKHRKRSRSRDSSSEDRRRSRYSSHRRRSRSRSRSRSRRERR</sequence>
<feature type="compositionally biased region" description="Basic and acidic residues" evidence="7">
    <location>
        <begin position="709"/>
        <end position="718"/>
    </location>
</feature>
<feature type="region of interest" description="Disordered" evidence="7">
    <location>
        <begin position="236"/>
        <end position="309"/>
    </location>
</feature>
<dbReference type="Gene3D" id="1.10.10.790">
    <property type="entry name" value="Surp module"/>
    <property type="match status" value="2"/>
</dbReference>
<organism evidence="9 10">
    <name type="scientific">Caenorhabditis angaria</name>
    <dbReference type="NCBI Taxonomy" id="860376"/>
    <lineage>
        <taxon>Eukaryota</taxon>
        <taxon>Metazoa</taxon>
        <taxon>Ecdysozoa</taxon>
        <taxon>Nematoda</taxon>
        <taxon>Chromadorea</taxon>
        <taxon>Rhabditida</taxon>
        <taxon>Rhabditina</taxon>
        <taxon>Rhabditomorpha</taxon>
        <taxon>Rhabditoidea</taxon>
        <taxon>Rhabditidae</taxon>
        <taxon>Peloderinae</taxon>
        <taxon>Caenorhabditis</taxon>
    </lineage>
</organism>
<keyword evidence="4" id="KW-0805">Transcription regulation</keyword>
<dbReference type="EMBL" id="CANHGI010000003">
    <property type="protein sequence ID" value="CAI5445745.1"/>
    <property type="molecule type" value="Genomic_DNA"/>
</dbReference>
<dbReference type="InterPro" id="IPR035967">
    <property type="entry name" value="SWAP/Surp_sf"/>
</dbReference>
<feature type="compositionally biased region" description="Basic and acidic residues" evidence="7">
    <location>
        <begin position="110"/>
        <end position="121"/>
    </location>
</feature>
<dbReference type="SMART" id="SM01141">
    <property type="entry name" value="DRY_EERY"/>
    <property type="match status" value="1"/>
</dbReference>
<evidence type="ECO:0000256" key="1">
    <source>
        <dbReference type="ARBA" id="ARBA00022664"/>
    </source>
</evidence>
<dbReference type="Proteomes" id="UP001152747">
    <property type="component" value="Unassembled WGS sequence"/>
</dbReference>
<feature type="compositionally biased region" description="Basic residues" evidence="7">
    <location>
        <begin position="699"/>
        <end position="708"/>
    </location>
</feature>
<dbReference type="OrthoDB" id="5836667at2759"/>
<feature type="compositionally biased region" description="Basic and acidic residues" evidence="7">
    <location>
        <begin position="590"/>
        <end position="600"/>
    </location>
</feature>
<evidence type="ECO:0000256" key="7">
    <source>
        <dbReference type="SAM" id="MobiDB-lite"/>
    </source>
</evidence>
<evidence type="ECO:0000313" key="10">
    <source>
        <dbReference type="Proteomes" id="UP001152747"/>
    </source>
</evidence>
<accession>A0A9P1IIM2</accession>
<dbReference type="InterPro" id="IPR000061">
    <property type="entry name" value="Surp"/>
</dbReference>
<feature type="region of interest" description="Disordered" evidence="7">
    <location>
        <begin position="590"/>
        <end position="616"/>
    </location>
</feature>
<name>A0A9P1IIM2_9PELO</name>
<feature type="domain" description="SURP motif" evidence="8">
    <location>
        <begin position="391"/>
        <end position="431"/>
    </location>
</feature>
<comment type="caution">
    <text evidence="9">The sequence shown here is derived from an EMBL/GenBank/DDBJ whole genome shotgun (WGS) entry which is preliminary data.</text>
</comment>
<keyword evidence="5" id="KW-0804">Transcription</keyword>
<evidence type="ECO:0000256" key="2">
    <source>
        <dbReference type="ARBA" id="ARBA00022737"/>
    </source>
</evidence>
<dbReference type="SMART" id="SM00648">
    <property type="entry name" value="SWAP"/>
    <property type="match status" value="2"/>
</dbReference>
<feature type="compositionally biased region" description="Basic residues" evidence="7">
    <location>
        <begin position="719"/>
        <end position="742"/>
    </location>
</feature>
<dbReference type="Pfam" id="PF09750">
    <property type="entry name" value="DRY_EERY"/>
    <property type="match status" value="1"/>
</dbReference>
<feature type="compositionally biased region" description="Basic and acidic residues" evidence="7">
    <location>
        <begin position="340"/>
        <end position="358"/>
    </location>
</feature>
<dbReference type="AlphaFoldDB" id="A0A9P1IIM2"/>
<dbReference type="Pfam" id="PF01805">
    <property type="entry name" value="Surp"/>
    <property type="match status" value="2"/>
</dbReference>
<keyword evidence="3" id="KW-0694">RNA-binding</keyword>
<dbReference type="GO" id="GO:0003723">
    <property type="term" value="F:RNA binding"/>
    <property type="evidence" value="ECO:0007669"/>
    <property type="project" value="UniProtKB-KW"/>
</dbReference>
<feature type="domain" description="SURP motif" evidence="8">
    <location>
        <begin position="176"/>
        <end position="219"/>
    </location>
</feature>
<evidence type="ECO:0000256" key="5">
    <source>
        <dbReference type="ARBA" id="ARBA00023163"/>
    </source>
</evidence>
<feature type="compositionally biased region" description="Pro residues" evidence="7">
    <location>
        <begin position="295"/>
        <end position="305"/>
    </location>
</feature>
<dbReference type="PROSITE" id="PS50128">
    <property type="entry name" value="SURP"/>
    <property type="match status" value="2"/>
</dbReference>
<dbReference type="GO" id="GO:0000395">
    <property type="term" value="P:mRNA 5'-splice site recognition"/>
    <property type="evidence" value="ECO:0007669"/>
    <property type="project" value="TreeGrafter"/>
</dbReference>
<dbReference type="InterPro" id="IPR040397">
    <property type="entry name" value="SWAP"/>
</dbReference>
<keyword evidence="2" id="KW-0677">Repeat</keyword>
<dbReference type="PANTHER" id="PTHR13161">
    <property type="entry name" value="SPLICING FACTOR SUPPRESSOR OF WHITE APRICOT"/>
    <property type="match status" value="1"/>
</dbReference>
<feature type="region of interest" description="Disordered" evidence="7">
    <location>
        <begin position="678"/>
        <end position="742"/>
    </location>
</feature>
<dbReference type="InterPro" id="IPR019147">
    <property type="entry name" value="SWAP_N_domain"/>
</dbReference>
<evidence type="ECO:0000313" key="9">
    <source>
        <dbReference type="EMBL" id="CAI5445745.1"/>
    </source>
</evidence>
<evidence type="ECO:0000256" key="4">
    <source>
        <dbReference type="ARBA" id="ARBA00023015"/>
    </source>
</evidence>
<evidence type="ECO:0000256" key="3">
    <source>
        <dbReference type="ARBA" id="ARBA00022884"/>
    </source>
</evidence>
<dbReference type="FunFam" id="1.10.10.790:FF:000024">
    <property type="entry name" value="Protein SWAP"/>
    <property type="match status" value="1"/>
</dbReference>
<proteinExistence type="predicted"/>
<keyword evidence="6" id="KW-0508">mRNA splicing</keyword>
<dbReference type="PANTHER" id="PTHR13161:SF15">
    <property type="entry name" value="SPLICING FACTOR, SUPPRESSOR OF WHITE-APRICOT HOMOLOG"/>
    <property type="match status" value="1"/>
</dbReference>
<feature type="compositionally biased region" description="Basic and acidic residues" evidence="7">
    <location>
        <begin position="683"/>
        <end position="698"/>
    </location>
</feature>
<evidence type="ECO:0000256" key="6">
    <source>
        <dbReference type="ARBA" id="ARBA00023187"/>
    </source>
</evidence>
<keyword evidence="1" id="KW-0507">mRNA processing</keyword>
<dbReference type="SUPFAM" id="SSF109905">
    <property type="entry name" value="Surp module (SWAP domain)"/>
    <property type="match status" value="2"/>
</dbReference>
<feature type="region of interest" description="Disordered" evidence="7">
    <location>
        <begin position="336"/>
        <end position="358"/>
    </location>
</feature>
<gene>
    <name evidence="9" type="ORF">CAMP_LOCUS8382</name>
</gene>
<keyword evidence="10" id="KW-1185">Reference proteome</keyword>